<reference evidence="10 11" key="1">
    <citation type="submission" date="2023-07" db="EMBL/GenBank/DDBJ databases">
        <title>Genomic Encyclopedia of Type Strains, Phase IV (KMG-IV): sequencing the most valuable type-strain genomes for metagenomic binning, comparative biology and taxonomic classification.</title>
        <authorList>
            <person name="Goeker M."/>
        </authorList>
    </citation>
    <scope>NUCLEOTIDE SEQUENCE [LARGE SCALE GENOMIC DNA]</scope>
    <source>
        <strain evidence="10 11">DSM 9768</strain>
    </source>
</reference>
<sequence length="355" mass="39454">MKNNIRLGSRILFVSLFVLIFSTQSIFTDTVSAYENVPTAGVAINGKMVDGIDPIKIGGDYFVPLTHLARILGYNHIQFEKQTKTYELTDGSTVVRTTMGGTRARRGDEFININPPRWINETGYVPLDAAGALFNANIYFKPENGSIQIEKPASKYLVQHGDSLWRIAEAHHTTVDALRRVNELGSNVIYPGQYLKLPPREQMKETEPAKEHRPVEENNPAPAADVRNSIIAEAQKYIGAGYKFGATLDEAPNLFDCSSYTMHVFAQNGIQLPRTSREQAALGTTVSLDNLLPGDLVFFSTPDLYSDGRVGHLGIYMGNGDMIHASSSRGVHISENFMSIGYWQENYLFSKRVID</sequence>
<name>A0ABT9ZZB9_9BACI</name>
<dbReference type="SMART" id="SM00257">
    <property type="entry name" value="LysM"/>
    <property type="match status" value="1"/>
</dbReference>
<evidence type="ECO:0000256" key="4">
    <source>
        <dbReference type="ARBA" id="ARBA00022737"/>
    </source>
</evidence>
<evidence type="ECO:0000256" key="7">
    <source>
        <dbReference type="SAM" id="MobiDB-lite"/>
    </source>
</evidence>
<dbReference type="InterPro" id="IPR051202">
    <property type="entry name" value="Peptidase_C40"/>
</dbReference>
<evidence type="ECO:0000256" key="1">
    <source>
        <dbReference type="ARBA" id="ARBA00007074"/>
    </source>
</evidence>
<dbReference type="Pfam" id="PF07833">
    <property type="entry name" value="Cu_amine_oxidN1"/>
    <property type="match status" value="1"/>
</dbReference>
<dbReference type="Gene3D" id="3.90.1720.10">
    <property type="entry name" value="endopeptidase domain like (from Nostoc punctiforme)"/>
    <property type="match status" value="1"/>
</dbReference>
<comment type="caution">
    <text evidence="10">The sequence shown here is derived from an EMBL/GenBank/DDBJ whole genome shotgun (WGS) entry which is preliminary data.</text>
</comment>
<dbReference type="Gene3D" id="3.10.350.10">
    <property type="entry name" value="LysM domain"/>
    <property type="match status" value="1"/>
</dbReference>
<keyword evidence="3" id="KW-0732">Signal</keyword>
<dbReference type="RefSeq" id="WP_307326938.1">
    <property type="nucleotide sequence ID" value="NZ_JAUSUG010000012.1"/>
</dbReference>
<dbReference type="CDD" id="cd00118">
    <property type="entry name" value="LysM"/>
    <property type="match status" value="1"/>
</dbReference>
<accession>A0ABT9ZZB9</accession>
<evidence type="ECO:0000256" key="2">
    <source>
        <dbReference type="ARBA" id="ARBA00022670"/>
    </source>
</evidence>
<feature type="domain" description="LysM" evidence="8">
    <location>
        <begin position="154"/>
        <end position="197"/>
    </location>
</feature>
<gene>
    <name evidence="10" type="ORF">J2S74_003170</name>
</gene>
<dbReference type="EC" id="3.4.-.-" evidence="10"/>
<evidence type="ECO:0000256" key="6">
    <source>
        <dbReference type="ARBA" id="ARBA00022807"/>
    </source>
</evidence>
<organism evidence="10 11">
    <name type="scientific">Evansella vedderi</name>
    <dbReference type="NCBI Taxonomy" id="38282"/>
    <lineage>
        <taxon>Bacteria</taxon>
        <taxon>Bacillati</taxon>
        <taxon>Bacillota</taxon>
        <taxon>Bacilli</taxon>
        <taxon>Bacillales</taxon>
        <taxon>Bacillaceae</taxon>
        <taxon>Evansella</taxon>
    </lineage>
</organism>
<dbReference type="PROSITE" id="PS51935">
    <property type="entry name" value="NLPC_P60"/>
    <property type="match status" value="1"/>
</dbReference>
<dbReference type="InterPro" id="IPR018392">
    <property type="entry name" value="LysM"/>
</dbReference>
<dbReference type="Pfam" id="PF01476">
    <property type="entry name" value="LysM"/>
    <property type="match status" value="1"/>
</dbReference>
<dbReference type="InterPro" id="IPR012854">
    <property type="entry name" value="Cu_amine_oxidase-like_N"/>
</dbReference>
<dbReference type="InterPro" id="IPR000064">
    <property type="entry name" value="NLP_P60_dom"/>
</dbReference>
<feature type="region of interest" description="Disordered" evidence="7">
    <location>
        <begin position="202"/>
        <end position="221"/>
    </location>
</feature>
<feature type="domain" description="NlpC/P60" evidence="9">
    <location>
        <begin position="224"/>
        <end position="354"/>
    </location>
</feature>
<keyword evidence="11" id="KW-1185">Reference proteome</keyword>
<evidence type="ECO:0000313" key="10">
    <source>
        <dbReference type="EMBL" id="MDQ0255788.1"/>
    </source>
</evidence>
<evidence type="ECO:0000256" key="3">
    <source>
        <dbReference type="ARBA" id="ARBA00022729"/>
    </source>
</evidence>
<feature type="compositionally biased region" description="Basic and acidic residues" evidence="7">
    <location>
        <begin position="202"/>
        <end position="216"/>
    </location>
</feature>
<dbReference type="Proteomes" id="UP001230005">
    <property type="component" value="Unassembled WGS sequence"/>
</dbReference>
<dbReference type="InterPro" id="IPR038765">
    <property type="entry name" value="Papain-like_cys_pep_sf"/>
</dbReference>
<keyword evidence="2" id="KW-0645">Protease</keyword>
<dbReference type="PANTHER" id="PTHR47053:SF1">
    <property type="entry name" value="MUREIN DD-ENDOPEPTIDASE MEPH-RELATED"/>
    <property type="match status" value="1"/>
</dbReference>
<protein>
    <submittedName>
        <fullName evidence="10">Peptidoglycan endopeptidase LytE</fullName>
        <ecNumber evidence="10">3.4.-.-</ecNumber>
    </submittedName>
</protein>
<proteinExistence type="inferred from homology"/>
<dbReference type="Pfam" id="PF00877">
    <property type="entry name" value="NLPC_P60"/>
    <property type="match status" value="1"/>
</dbReference>
<keyword evidence="4" id="KW-0677">Repeat</keyword>
<dbReference type="PANTHER" id="PTHR47053">
    <property type="entry name" value="MUREIN DD-ENDOPEPTIDASE MEPH-RELATED"/>
    <property type="match status" value="1"/>
</dbReference>
<dbReference type="EMBL" id="JAUSUG010000012">
    <property type="protein sequence ID" value="MDQ0255788.1"/>
    <property type="molecule type" value="Genomic_DNA"/>
</dbReference>
<evidence type="ECO:0000259" key="9">
    <source>
        <dbReference type="PROSITE" id="PS51935"/>
    </source>
</evidence>
<evidence type="ECO:0000256" key="5">
    <source>
        <dbReference type="ARBA" id="ARBA00022801"/>
    </source>
</evidence>
<dbReference type="InterPro" id="IPR036582">
    <property type="entry name" value="Mao_N_sf"/>
</dbReference>
<dbReference type="GO" id="GO:0016787">
    <property type="term" value="F:hydrolase activity"/>
    <property type="evidence" value="ECO:0007669"/>
    <property type="project" value="UniProtKB-KW"/>
</dbReference>
<dbReference type="PROSITE" id="PS51782">
    <property type="entry name" value="LYSM"/>
    <property type="match status" value="1"/>
</dbReference>
<dbReference type="InterPro" id="IPR036779">
    <property type="entry name" value="LysM_dom_sf"/>
</dbReference>
<keyword evidence="5 10" id="KW-0378">Hydrolase</keyword>
<keyword evidence="6" id="KW-0788">Thiol protease</keyword>
<dbReference type="SUPFAM" id="SSF54001">
    <property type="entry name" value="Cysteine proteinases"/>
    <property type="match status" value="1"/>
</dbReference>
<dbReference type="SUPFAM" id="SSF54106">
    <property type="entry name" value="LysM domain"/>
    <property type="match status" value="1"/>
</dbReference>
<evidence type="ECO:0000313" key="11">
    <source>
        <dbReference type="Proteomes" id="UP001230005"/>
    </source>
</evidence>
<evidence type="ECO:0000259" key="8">
    <source>
        <dbReference type="PROSITE" id="PS51782"/>
    </source>
</evidence>
<comment type="similarity">
    <text evidence="1">Belongs to the peptidase C40 family.</text>
</comment>
<dbReference type="SUPFAM" id="SSF55383">
    <property type="entry name" value="Copper amine oxidase, domain N"/>
    <property type="match status" value="1"/>
</dbReference>